<keyword evidence="4" id="KW-0645">Protease</keyword>
<accession>A0A6A6UKE9</accession>
<name>A0A6A6UKE9_9PEZI</name>
<dbReference type="Gene3D" id="3.30.830.10">
    <property type="entry name" value="Metalloenzyme, LuxS/M16 peptidase-like"/>
    <property type="match status" value="4"/>
</dbReference>
<dbReference type="Pfam" id="PF00675">
    <property type="entry name" value="Peptidase_M16"/>
    <property type="match status" value="1"/>
</dbReference>
<feature type="compositionally biased region" description="Acidic residues" evidence="1">
    <location>
        <begin position="1017"/>
        <end position="1042"/>
    </location>
</feature>
<dbReference type="Proteomes" id="UP000799302">
    <property type="component" value="Unassembled WGS sequence"/>
</dbReference>
<dbReference type="Pfam" id="PF05193">
    <property type="entry name" value="Peptidase_M16_C"/>
    <property type="match status" value="1"/>
</dbReference>
<feature type="domain" description="Peptidase M16 C-terminal" evidence="3">
    <location>
        <begin position="195"/>
        <end position="376"/>
    </location>
</feature>
<proteinExistence type="predicted"/>
<dbReference type="InterPro" id="IPR011765">
    <property type="entry name" value="Pept_M16_N"/>
</dbReference>
<dbReference type="InterPro" id="IPR007863">
    <property type="entry name" value="Peptidase_M16_C"/>
</dbReference>
<dbReference type="FunFam" id="3.30.830.10:FF:000015">
    <property type="entry name" value="Putative zinc metalloprotease"/>
    <property type="match status" value="1"/>
</dbReference>
<feature type="region of interest" description="Disordered" evidence="1">
    <location>
        <begin position="1010"/>
        <end position="1049"/>
    </location>
</feature>
<dbReference type="SUPFAM" id="SSF63411">
    <property type="entry name" value="LuxS/MPP-like metallohydrolase"/>
    <property type="match status" value="4"/>
</dbReference>
<dbReference type="GO" id="GO:0006508">
    <property type="term" value="P:proteolysis"/>
    <property type="evidence" value="ECO:0007669"/>
    <property type="project" value="UniProtKB-KW"/>
</dbReference>
<evidence type="ECO:0000313" key="5">
    <source>
        <dbReference type="Proteomes" id="UP000799302"/>
    </source>
</evidence>
<feature type="domain" description="Peptidase M16 N-terminal" evidence="2">
    <location>
        <begin position="55"/>
        <end position="142"/>
    </location>
</feature>
<dbReference type="AlphaFoldDB" id="A0A6A6UKE9"/>
<keyword evidence="4" id="KW-0482">Metalloprotease</keyword>
<keyword evidence="4" id="KW-0378">Hydrolase</keyword>
<keyword evidence="5" id="KW-1185">Reference proteome</keyword>
<sequence length="1049" mass="118284">MTRPSGFKKIQHFTSSYAGAKITQYESLNTGMRVIVLDRQSTKVNGDFCLATEIHDDSGAPHTLEHLIFMGSKTHQYKGVLDKLANRAYSSTNAWTATDHTNYTLETAGWAGFAQILPIYLEHVILPTLTDSGCYTEVHHIDGEGNDAGVVYSEMQALENNSGELMDIESKRLMFPEPIGFRYETGGLTPALRVLTNEKIREFHKLMYQPKNLRVMLCGQVDHNQLLEILDKFESTILPHVPKIDEPFKRPWVDSEKIPSIKENIVKRIEFPEEDESIGEVSVNLFGPDCLNHLEVRALTVITEYLSGSSAALLQNVLVEKEQLASSVDVYLATRPKMLISIQMSSVETEKLEAVEKRLWEVLETALSEPLDMQYLLDCLRRLRKRFVYEAECRLDFFTDDVICDHLYASRDGKDLEDALESLEGYEILEHWSEAQWKEFITKYFIKNPHVSILGVPSMKVSEDLKAAEKERIEKRLEKLGPDGLKELATKLEAAKKANDVPVPDGLFQSLPVPSSDTIPWISTTTAQSGLAKASPPLQNSIQKIVDKDSKIPLSIHFEHTQAKCVYFSVVLFSDKIPIPLMPLLNVYQANFFSTPIMRNGVRLEFEDMIKDLERDTISYSFECCSFNHTESIRLKFVVETEKYATGISWLRDLVFNKIFDPERLKISVGKLLADIPVLKRDGSNMAQSVDNMIHYIPQSSVRAQNTLVNALYLKRIKRMLNHEPDTVIKQLETLCQSLYTFDNIRCLVTADVESLSHPVYSWDPFLSMLIPTSSLRPIRPTLDFRSEAANKPGGLSYIIPMATNDSAYAYFTTRTITGFSHPRLPALLIALSYLDATDGPLWTAVRGSGLAYGTNFEYSCSTGTLKLSIYRSPEAYKAFEASKHIVSEFVNGTKKIDEFAMEGAVSNVVLSYANEQTTIIQAALLGFVNPVILGIPRDYSVSILREVKKVSGEEVVAAMREFILPVFDPKTANMVVTCAPAMKEGLVENFKGKGFKAEVQTLDFFQDDYGLKAVGDEEDDDEDDEEDDDDEDDDEEEEDESDKSQDEK</sequence>
<reference evidence="4" key="1">
    <citation type="journal article" date="2020" name="Stud. Mycol.">
        <title>101 Dothideomycetes genomes: a test case for predicting lifestyles and emergence of pathogens.</title>
        <authorList>
            <person name="Haridas S."/>
            <person name="Albert R."/>
            <person name="Binder M."/>
            <person name="Bloem J."/>
            <person name="Labutti K."/>
            <person name="Salamov A."/>
            <person name="Andreopoulos B."/>
            <person name="Baker S."/>
            <person name="Barry K."/>
            <person name="Bills G."/>
            <person name="Bluhm B."/>
            <person name="Cannon C."/>
            <person name="Castanera R."/>
            <person name="Culley D."/>
            <person name="Daum C."/>
            <person name="Ezra D."/>
            <person name="Gonzalez J."/>
            <person name="Henrissat B."/>
            <person name="Kuo A."/>
            <person name="Liang C."/>
            <person name="Lipzen A."/>
            <person name="Lutzoni F."/>
            <person name="Magnuson J."/>
            <person name="Mondo S."/>
            <person name="Nolan M."/>
            <person name="Ohm R."/>
            <person name="Pangilinan J."/>
            <person name="Park H.-J."/>
            <person name="Ramirez L."/>
            <person name="Alfaro M."/>
            <person name="Sun H."/>
            <person name="Tritt A."/>
            <person name="Yoshinaga Y."/>
            <person name="Zwiers L.-H."/>
            <person name="Turgeon B."/>
            <person name="Goodwin S."/>
            <person name="Spatafora J."/>
            <person name="Crous P."/>
            <person name="Grigoriev I."/>
        </authorList>
    </citation>
    <scope>NUCLEOTIDE SEQUENCE</scope>
    <source>
        <strain evidence="4">CBS 115976</strain>
    </source>
</reference>
<dbReference type="InterPro" id="IPR011249">
    <property type="entry name" value="Metalloenz_LuxS/M16"/>
</dbReference>
<evidence type="ECO:0000256" key="1">
    <source>
        <dbReference type="SAM" id="MobiDB-lite"/>
    </source>
</evidence>
<protein>
    <submittedName>
        <fullName evidence="4">Putative zinc metalloprotease</fullName>
    </submittedName>
</protein>
<evidence type="ECO:0000259" key="2">
    <source>
        <dbReference type="Pfam" id="PF00675"/>
    </source>
</evidence>
<dbReference type="GO" id="GO:0046872">
    <property type="term" value="F:metal ion binding"/>
    <property type="evidence" value="ECO:0007669"/>
    <property type="project" value="InterPro"/>
</dbReference>
<evidence type="ECO:0000259" key="3">
    <source>
        <dbReference type="Pfam" id="PF05193"/>
    </source>
</evidence>
<dbReference type="PANTHER" id="PTHR43016:SF16">
    <property type="entry name" value="METALLOPROTEASE, PUTATIVE (AFU_ORTHOLOGUE AFUA_4G07610)-RELATED"/>
    <property type="match status" value="1"/>
</dbReference>
<dbReference type="FunFam" id="3.30.830.10:FF:000031">
    <property type="entry name" value="Putative zinc metalloprotease"/>
    <property type="match status" value="1"/>
</dbReference>
<dbReference type="GO" id="GO:0008237">
    <property type="term" value="F:metallopeptidase activity"/>
    <property type="evidence" value="ECO:0007669"/>
    <property type="project" value="UniProtKB-KW"/>
</dbReference>
<dbReference type="OrthoDB" id="4953at2759"/>
<evidence type="ECO:0000313" key="4">
    <source>
        <dbReference type="EMBL" id="KAF2671364.1"/>
    </source>
</evidence>
<organism evidence="4 5">
    <name type="scientific">Microthyrium microscopicum</name>
    <dbReference type="NCBI Taxonomy" id="703497"/>
    <lineage>
        <taxon>Eukaryota</taxon>
        <taxon>Fungi</taxon>
        <taxon>Dikarya</taxon>
        <taxon>Ascomycota</taxon>
        <taxon>Pezizomycotina</taxon>
        <taxon>Dothideomycetes</taxon>
        <taxon>Dothideomycetes incertae sedis</taxon>
        <taxon>Microthyriales</taxon>
        <taxon>Microthyriaceae</taxon>
        <taxon>Microthyrium</taxon>
    </lineage>
</organism>
<dbReference type="EMBL" id="MU004233">
    <property type="protein sequence ID" value="KAF2671364.1"/>
    <property type="molecule type" value="Genomic_DNA"/>
</dbReference>
<gene>
    <name evidence="4" type="ORF">BT63DRAFT_446379</name>
</gene>
<dbReference type="PANTHER" id="PTHR43016">
    <property type="entry name" value="PRESEQUENCE PROTEASE"/>
    <property type="match status" value="1"/>
</dbReference>